<evidence type="ECO:0000256" key="6">
    <source>
        <dbReference type="ARBA" id="ARBA00023159"/>
    </source>
</evidence>
<dbReference type="Pfam" id="PF18296">
    <property type="entry name" value="MID_MedPIWI"/>
    <property type="match status" value="1"/>
</dbReference>
<dbReference type="InterPro" id="IPR021643">
    <property type="entry name" value="Mediator_Med13_N"/>
</dbReference>
<dbReference type="GO" id="GO:0016592">
    <property type="term" value="C:mediator complex"/>
    <property type="evidence" value="ECO:0007669"/>
    <property type="project" value="InterPro"/>
</dbReference>
<feature type="domain" description="MID" evidence="13">
    <location>
        <begin position="1370"/>
        <end position="1646"/>
    </location>
</feature>
<evidence type="ECO:0000256" key="2">
    <source>
        <dbReference type="ARBA" id="ARBA00009354"/>
    </source>
</evidence>
<feature type="domain" description="Mediator complex subunit Med13 N-terminal" evidence="12">
    <location>
        <begin position="13"/>
        <end position="247"/>
    </location>
</feature>
<feature type="domain" description="Mediator complex subunit Med13 C-terminal" evidence="11">
    <location>
        <begin position="1713"/>
        <end position="2091"/>
    </location>
</feature>
<reference evidence="15" key="1">
    <citation type="submission" date="2019-12" db="UniProtKB">
        <authorList>
            <consortium name="WormBaseParasite"/>
        </authorList>
    </citation>
    <scope>IDENTIFICATION</scope>
</reference>
<keyword evidence="6 9" id="KW-0010">Activator</keyword>
<feature type="region of interest" description="Disordered" evidence="10">
    <location>
        <begin position="428"/>
        <end position="461"/>
    </location>
</feature>
<evidence type="ECO:0000313" key="15">
    <source>
        <dbReference type="WBParaSite" id="TMUE_2000007527.1"/>
    </source>
</evidence>
<feature type="compositionally biased region" description="Polar residues" evidence="10">
    <location>
        <begin position="356"/>
        <end position="366"/>
    </location>
</feature>
<keyword evidence="5 9" id="KW-0805">Transcription regulation</keyword>
<evidence type="ECO:0000256" key="3">
    <source>
        <dbReference type="ARBA" id="ARBA00019618"/>
    </source>
</evidence>
<feature type="region of interest" description="Disordered" evidence="10">
    <location>
        <begin position="2026"/>
        <end position="2049"/>
    </location>
</feature>
<evidence type="ECO:0000256" key="1">
    <source>
        <dbReference type="ARBA" id="ARBA00004123"/>
    </source>
</evidence>
<dbReference type="InterPro" id="IPR041285">
    <property type="entry name" value="MID_MedPIWI"/>
</dbReference>
<feature type="compositionally biased region" description="Polar residues" evidence="10">
    <location>
        <begin position="377"/>
        <end position="389"/>
    </location>
</feature>
<evidence type="ECO:0000256" key="4">
    <source>
        <dbReference type="ARBA" id="ARBA00022491"/>
    </source>
</evidence>
<sequence length="2104" mass="231433">MAYFSPSSTNGASLEDCHTNVFVLTELNGLKWCRWCSSNSSMIFNDVADDPVLCAYGRCVTQGYLCVWRRSPPVHTSNKIDLRLAAEKELWVFWYGDEPDWGLLCTSLTKIEESSWEKGVEYETRTMLFKALHNQIDRILLNSGYLRFGKWYVHPLEYPRIKAKLARSKYIIAFSFAFFVHGENNVCVTVTAQRHVPVYRLCHRVFENSPKQSVILAPWSISAEVNIDPECSSSELDSQAQECLQEWSKFYALSDGISQRGGADILDREADAKSGIAGLPRVVDVVVRGVKLKYPTRFVGLLVDEVGTADEATHNGLRTSGDLEEEAKEEAPLHSANLRYLICEKVMEGLVANQRCSTEPSQSSLPTKELPRDNDSDGCTQSAAGSSPDESVGAWEFLDISQNDPCRCRDKVGIFCHLKCFPKKGQSKGRGALGKHGVFHRRRESFNPPLTSEPPDEDASDGSYFNCSVGTASDGDTFRAQCRTAFADAAPSSCSAPSPVAMCNEFDAVGASSSHSKVDRISYSNNNDPSAHQQAQLYSRVEHVEGNLVAPRFSGAEMAKINCRVLARSQHYIRHEAEKRTQTDEEDTEEEREEREEEVGGTETPLDVVSDEFYRQLSSCHWYESSSASVPLERTQKKIKLAVHLSDVASGCIDPRPFCADRGDLLVTFDKDGQACPADEPHPSAQSSSSVAKLTFQEAQNNEDGNLSGLKKESVTTGHLGISDFDPCALMSYGDPILGTNCSDNEDDPLNAFLSPPPSHSQEEENALKATPKAKQQECNSLDMQVNSRGGSGGGGTQSSSKQAAGSATLDHLGVIYPTPPSQETVHQMSPEMATQGVSLQCSSGQEVDQCCKEETSSWTGRGDPLAGDSRRKGSERDALAEATIVSKFLLASSFASLDSSSLRKGLRHSSVQRMYRPSKLLPSFHGSSNVGSLLPAQPYTMSATSQGCGGSFTMASVGQPQYTSQLGSLRGGGGGSFLHSNSAVNFESTNKSIISAPASVRSFSEQSPNTLLNPPSVSSPHFVKTPRTPGADLQSPMSNASSAYARNLSSIEPVSCDFGHICEGHGLVLALLISDTFVDLHRDSIFDSCPLCVCNMNIRGLEMGFYVNPVKKNDQGCMAASSHWTNKCTCGFSAVRHRYLSYTSGVFYEDEDDATGSVWQRLPPFQCNAAEFCRDIVELVRHQSLIPDLTCSLMTFRPSLYASIRSTSADARKMSFTYNAVEVQDIADLCKQALEQSVAAVDSVGSARQEAISFPQALINKWGYSISKDVSDSLETMAVLRSLLPLLQESLQKSRGLWQAKHSVEGPLTWRQLHRKCSHGPGSNGREDLSGPEPIPELLVGCDREWISVSPFSVRLWDHLCLEPFAQPKDVVFIAVVPDSHYVVRKARNFFRELSRTYEAMRLGRHCPITRVLKDGIMRVGKTHAKQLNQKPVDSWFDRFENSADLSRTIGSKLKLYAQVCRHYLAPHIFSPIWNAFDRSVFSESAKDCQTPATGAANSDCSMLPPPAPFGCSTGTEGTNPDHIGCDGRSADPGDLFSGEGNVFPHVVVIYLVNPFNFESEEKCKDLNRLVTTGLFRCYLEILQDVPAALRGCMQLQIIPLQSLLDMSLLDEWEGTHLGEGATHRRLSSTSHLRALALSVFMQIRNIGFSCLQPCMPKVLTGFGPLAGRAELFRRKQDFQSFRLFSAPVILMPRIDRASIMSSISPGELKDDLDQVLFLTYCLSYQQQWLLSTVTDHLGSMLDSCVINMILNDRKNVVQREVIWTALRRLWDFVVGVLATSSRPWRIVIGRFGRLGHEELKAWAHLLSKSQLRSTSRLLREQCSVCQPMPSIFETPAILSACLISTELDPSLRIFPDSFVHDDRFGQNAKQCPLSTPDDVTCTHIMVFPTSALIQINQCCIMTGGLPGAEESEGDFESLWKDLMIGSDGDGLESGLNDLFGSITDTSLMNDNSVNFDSTAGHGRGLALSESSDESIQLQPLALGFLISTAPTGPVPDWFWTVRPSASKALPVHLRSALHIHTSGVQQSDDQLLPGGANRSSAGSSHPLDSSLTTDVLRYVLETYNALSWLSLDLKTGDRRSCFPLHIQALSRLYRAMENLLQR</sequence>
<evidence type="ECO:0000256" key="8">
    <source>
        <dbReference type="ARBA" id="ARBA00023242"/>
    </source>
</evidence>
<evidence type="ECO:0000256" key="10">
    <source>
        <dbReference type="SAM" id="MobiDB-lite"/>
    </source>
</evidence>
<dbReference type="Pfam" id="PF11597">
    <property type="entry name" value="Med13_N"/>
    <property type="match status" value="1"/>
</dbReference>
<keyword evidence="7 9" id="KW-0804">Transcription</keyword>
<dbReference type="GO" id="GO:0003713">
    <property type="term" value="F:transcription coactivator activity"/>
    <property type="evidence" value="ECO:0007669"/>
    <property type="project" value="TreeGrafter"/>
</dbReference>
<comment type="function">
    <text evidence="9">Component of the Mediator complex, a coactivator involved in regulated transcription of nearly all RNA polymerase II-dependent genes. Mediator functions as a bridge to convey information from gene-specific regulatory proteins to the basal RNA polymerase II transcription machinery. Mediator is recruited to promoters by direct interactions with regulatory proteins and serves as a scaffold for the assembly of a functional preinitiation complex with RNA polymerase II and the general transcription factors.</text>
</comment>
<keyword evidence="14" id="KW-1185">Reference proteome</keyword>
<evidence type="ECO:0000313" key="14">
    <source>
        <dbReference type="Proteomes" id="UP000046395"/>
    </source>
</evidence>
<feature type="compositionally biased region" description="Low complexity" evidence="10">
    <location>
        <begin position="798"/>
        <end position="807"/>
    </location>
</feature>
<evidence type="ECO:0000259" key="12">
    <source>
        <dbReference type="Pfam" id="PF11597"/>
    </source>
</evidence>
<dbReference type="WBParaSite" id="TMUE_2000007527.1">
    <property type="protein sequence ID" value="TMUE_2000007527.1"/>
    <property type="gene ID" value="WBGene00290370"/>
</dbReference>
<dbReference type="Proteomes" id="UP000046395">
    <property type="component" value="Unassembled WGS sequence"/>
</dbReference>
<dbReference type="Pfam" id="PF06333">
    <property type="entry name" value="Med13_C"/>
    <property type="match status" value="1"/>
</dbReference>
<keyword evidence="8 9" id="KW-0539">Nucleus</keyword>
<organism evidence="14 15">
    <name type="scientific">Trichuris muris</name>
    <name type="common">Mouse whipworm</name>
    <dbReference type="NCBI Taxonomy" id="70415"/>
    <lineage>
        <taxon>Eukaryota</taxon>
        <taxon>Metazoa</taxon>
        <taxon>Ecdysozoa</taxon>
        <taxon>Nematoda</taxon>
        <taxon>Enoplea</taxon>
        <taxon>Dorylaimia</taxon>
        <taxon>Trichinellida</taxon>
        <taxon>Trichuridae</taxon>
        <taxon>Trichuris</taxon>
    </lineage>
</organism>
<accession>A0A5S6QKW8</accession>
<protein>
    <recommendedName>
        <fullName evidence="3 9">Mediator of RNA polymerase II transcription subunit 13</fullName>
    </recommendedName>
</protein>
<feature type="compositionally biased region" description="Polar residues" evidence="10">
    <location>
        <begin position="777"/>
        <end position="789"/>
    </location>
</feature>
<dbReference type="PANTHER" id="PTHR48249:SF3">
    <property type="entry name" value="MEDIATOR OF RNA POLYMERASE II TRANSCRIPTION SUBUNIT 13"/>
    <property type="match status" value="1"/>
</dbReference>
<evidence type="ECO:0000259" key="13">
    <source>
        <dbReference type="Pfam" id="PF18296"/>
    </source>
</evidence>
<feature type="compositionally biased region" description="Polar residues" evidence="10">
    <location>
        <begin position="1006"/>
        <end position="1020"/>
    </location>
</feature>
<evidence type="ECO:0000256" key="7">
    <source>
        <dbReference type="ARBA" id="ARBA00023163"/>
    </source>
</evidence>
<evidence type="ECO:0000256" key="9">
    <source>
        <dbReference type="RuleBase" id="RU364134"/>
    </source>
</evidence>
<evidence type="ECO:0000256" key="5">
    <source>
        <dbReference type="ARBA" id="ARBA00023015"/>
    </source>
</evidence>
<comment type="similarity">
    <text evidence="2 9">Belongs to the Mediator complex subunit 13 family.</text>
</comment>
<feature type="region of interest" description="Disordered" evidence="10">
    <location>
        <begin position="741"/>
        <end position="807"/>
    </location>
</feature>
<dbReference type="InterPro" id="IPR009401">
    <property type="entry name" value="Med13_C"/>
</dbReference>
<proteinExistence type="inferred from homology"/>
<dbReference type="InterPro" id="IPR051139">
    <property type="entry name" value="Mediator_complx_sub13"/>
</dbReference>
<dbReference type="PANTHER" id="PTHR48249">
    <property type="entry name" value="MEDIATOR OF RNA POLYMERASE II TRANSCRIPTION SUBUNIT 13"/>
    <property type="match status" value="1"/>
</dbReference>
<comment type="subcellular location">
    <subcellularLocation>
        <location evidence="1 9">Nucleus</location>
    </subcellularLocation>
</comment>
<evidence type="ECO:0000259" key="11">
    <source>
        <dbReference type="Pfam" id="PF06333"/>
    </source>
</evidence>
<keyword evidence="4 9" id="KW-0678">Repressor</keyword>
<dbReference type="GO" id="GO:0045944">
    <property type="term" value="P:positive regulation of transcription by RNA polymerase II"/>
    <property type="evidence" value="ECO:0007669"/>
    <property type="project" value="TreeGrafter"/>
</dbReference>
<feature type="region of interest" description="Disordered" evidence="10">
    <location>
        <begin position="854"/>
        <end position="875"/>
    </location>
</feature>
<comment type="subunit">
    <text evidence="9">Component of the Mediator complex.</text>
</comment>
<name>A0A5S6QKW8_TRIMR</name>
<feature type="compositionally biased region" description="Acidic residues" evidence="10">
    <location>
        <begin position="584"/>
        <end position="600"/>
    </location>
</feature>
<feature type="region of interest" description="Disordered" evidence="10">
    <location>
        <begin position="576"/>
        <end position="603"/>
    </location>
</feature>
<feature type="compositionally biased region" description="Polar residues" evidence="10">
    <location>
        <begin position="2039"/>
        <end position="2049"/>
    </location>
</feature>
<feature type="region of interest" description="Disordered" evidence="10">
    <location>
        <begin position="1006"/>
        <end position="1037"/>
    </location>
</feature>
<dbReference type="STRING" id="70415.A0A5S6QKW8"/>
<feature type="region of interest" description="Disordered" evidence="10">
    <location>
        <begin position="356"/>
        <end position="391"/>
    </location>
</feature>